<dbReference type="OrthoDB" id="9809850at2"/>
<accession>A0A1I5JDM6</accession>
<organism evidence="1 2">
    <name type="scientific">Enterovibrio norvegicus DSM 15893</name>
    <dbReference type="NCBI Taxonomy" id="1121869"/>
    <lineage>
        <taxon>Bacteria</taxon>
        <taxon>Pseudomonadati</taxon>
        <taxon>Pseudomonadota</taxon>
        <taxon>Gammaproteobacteria</taxon>
        <taxon>Vibrionales</taxon>
        <taxon>Vibrionaceae</taxon>
        <taxon>Enterovibrio</taxon>
    </lineage>
</organism>
<dbReference type="RefSeq" id="WP_074924849.1">
    <property type="nucleotide sequence ID" value="NZ_FOWR01000001.1"/>
</dbReference>
<proteinExistence type="predicted"/>
<evidence type="ECO:0008006" key="3">
    <source>
        <dbReference type="Google" id="ProtNLM"/>
    </source>
</evidence>
<reference evidence="1 2" key="1">
    <citation type="submission" date="2016-10" db="EMBL/GenBank/DDBJ databases">
        <authorList>
            <person name="de Groot N.N."/>
        </authorList>
    </citation>
    <scope>NUCLEOTIDE SEQUENCE [LARGE SCALE GENOMIC DNA]</scope>
    <source>
        <strain evidence="1 2">DSM 15893</strain>
    </source>
</reference>
<evidence type="ECO:0000313" key="1">
    <source>
        <dbReference type="EMBL" id="SFO70759.1"/>
    </source>
</evidence>
<dbReference type="Proteomes" id="UP000182692">
    <property type="component" value="Unassembled WGS sequence"/>
</dbReference>
<dbReference type="EMBL" id="FOWR01000001">
    <property type="protein sequence ID" value="SFO70759.1"/>
    <property type="molecule type" value="Genomic_DNA"/>
</dbReference>
<evidence type="ECO:0000313" key="2">
    <source>
        <dbReference type="Proteomes" id="UP000182692"/>
    </source>
</evidence>
<dbReference type="AlphaFoldDB" id="A0A1I5JDM6"/>
<dbReference type="GeneID" id="35873720"/>
<gene>
    <name evidence="1" type="ORF">SAMN03084138_00123</name>
</gene>
<name>A0A1I5JDM6_9GAMM</name>
<dbReference type="STRING" id="1121869.SAMN03084138_00123"/>
<protein>
    <recommendedName>
        <fullName evidence="3">LysM domain-containing protein</fullName>
    </recommendedName>
</protein>
<sequence>MTDLSHYLLSNTEETADFTPNSRYVGLPLRVMTDANGTERVFVSRRFLPQPASTERLQSLVIREGDRLDMLGAAYYADASKWWCIADANLVQHPDELVSQIGRRIALRSDDTENGSGGR</sequence>